<evidence type="ECO:0000313" key="1">
    <source>
        <dbReference type="EMBL" id="KAI0525144.1"/>
    </source>
</evidence>
<evidence type="ECO:0000313" key="2">
    <source>
        <dbReference type="Proteomes" id="UP000829196"/>
    </source>
</evidence>
<dbReference type="Proteomes" id="UP000829196">
    <property type="component" value="Unassembled WGS sequence"/>
</dbReference>
<sequence length="84" mass="9277">MSNISHHYLSPQISFNFLTTISFPKGSTFISGQFITYITSNEENTNDSPNILKLLKSLKQSLLRLGNAHPATPALFSSSPPRPI</sequence>
<gene>
    <name evidence="1" type="ORF">KFK09_004536</name>
</gene>
<name>A0A8T3C358_DENNO</name>
<dbReference type="EMBL" id="JAGYWB010000004">
    <property type="protein sequence ID" value="KAI0525144.1"/>
    <property type="molecule type" value="Genomic_DNA"/>
</dbReference>
<accession>A0A8T3C358</accession>
<dbReference type="AlphaFoldDB" id="A0A8T3C358"/>
<organism evidence="1 2">
    <name type="scientific">Dendrobium nobile</name>
    <name type="common">Orchid</name>
    <dbReference type="NCBI Taxonomy" id="94219"/>
    <lineage>
        <taxon>Eukaryota</taxon>
        <taxon>Viridiplantae</taxon>
        <taxon>Streptophyta</taxon>
        <taxon>Embryophyta</taxon>
        <taxon>Tracheophyta</taxon>
        <taxon>Spermatophyta</taxon>
        <taxon>Magnoliopsida</taxon>
        <taxon>Liliopsida</taxon>
        <taxon>Asparagales</taxon>
        <taxon>Orchidaceae</taxon>
        <taxon>Epidendroideae</taxon>
        <taxon>Malaxideae</taxon>
        <taxon>Dendrobiinae</taxon>
        <taxon>Dendrobium</taxon>
    </lineage>
</organism>
<reference evidence="1" key="1">
    <citation type="journal article" date="2022" name="Front. Genet.">
        <title>Chromosome-Scale Assembly of the Dendrobium nobile Genome Provides Insights Into the Molecular Mechanism of the Biosynthesis of the Medicinal Active Ingredient of Dendrobium.</title>
        <authorList>
            <person name="Xu Q."/>
            <person name="Niu S.-C."/>
            <person name="Li K.-L."/>
            <person name="Zheng P.-J."/>
            <person name="Zhang X.-J."/>
            <person name="Jia Y."/>
            <person name="Liu Y."/>
            <person name="Niu Y.-X."/>
            <person name="Yu L.-H."/>
            <person name="Chen D.-F."/>
            <person name="Zhang G.-Q."/>
        </authorList>
    </citation>
    <scope>NUCLEOTIDE SEQUENCE</scope>
    <source>
        <tissue evidence="1">Leaf</tissue>
    </source>
</reference>
<protein>
    <submittedName>
        <fullName evidence="1">Uncharacterized protein</fullName>
    </submittedName>
</protein>
<proteinExistence type="predicted"/>
<comment type="caution">
    <text evidence="1">The sequence shown here is derived from an EMBL/GenBank/DDBJ whole genome shotgun (WGS) entry which is preliminary data.</text>
</comment>
<keyword evidence="2" id="KW-1185">Reference proteome</keyword>